<organism evidence="7 8">
    <name type="scientific">Emticicia agri</name>
    <dbReference type="NCBI Taxonomy" id="2492393"/>
    <lineage>
        <taxon>Bacteria</taxon>
        <taxon>Pseudomonadati</taxon>
        <taxon>Bacteroidota</taxon>
        <taxon>Cytophagia</taxon>
        <taxon>Cytophagales</taxon>
        <taxon>Leadbetterellaceae</taxon>
        <taxon>Emticicia</taxon>
    </lineage>
</organism>
<dbReference type="GO" id="GO:0005886">
    <property type="term" value="C:plasma membrane"/>
    <property type="evidence" value="ECO:0007669"/>
    <property type="project" value="UniProtKB-SubCell"/>
</dbReference>
<dbReference type="PANTHER" id="PTHR42770">
    <property type="entry name" value="AMINO ACID TRANSPORTER-RELATED"/>
    <property type="match status" value="1"/>
</dbReference>
<dbReference type="AlphaFoldDB" id="A0A4V1ZDU4"/>
<dbReference type="GO" id="GO:0022857">
    <property type="term" value="F:transmembrane transporter activity"/>
    <property type="evidence" value="ECO:0007669"/>
    <property type="project" value="InterPro"/>
</dbReference>
<feature type="transmembrane region" description="Helical" evidence="6">
    <location>
        <begin position="321"/>
        <end position="339"/>
    </location>
</feature>
<feature type="transmembrane region" description="Helical" evidence="6">
    <location>
        <begin position="377"/>
        <end position="400"/>
    </location>
</feature>
<evidence type="ECO:0000313" key="7">
    <source>
        <dbReference type="EMBL" id="RYU97370.1"/>
    </source>
</evidence>
<protein>
    <submittedName>
        <fullName evidence="7">Amino acid permease</fullName>
    </submittedName>
</protein>
<feature type="transmembrane region" description="Helical" evidence="6">
    <location>
        <begin position="221"/>
        <end position="240"/>
    </location>
</feature>
<keyword evidence="2" id="KW-1003">Cell membrane</keyword>
<feature type="transmembrane region" description="Helical" evidence="6">
    <location>
        <begin position="12"/>
        <end position="38"/>
    </location>
</feature>
<keyword evidence="5 6" id="KW-0472">Membrane</keyword>
<dbReference type="InterPro" id="IPR002293">
    <property type="entry name" value="AA/rel_permease1"/>
</dbReference>
<evidence type="ECO:0000256" key="5">
    <source>
        <dbReference type="ARBA" id="ARBA00023136"/>
    </source>
</evidence>
<keyword evidence="3 6" id="KW-0812">Transmembrane</keyword>
<comment type="subcellular location">
    <subcellularLocation>
        <location evidence="1">Cell membrane</location>
        <topology evidence="1">Multi-pass membrane protein</topology>
    </subcellularLocation>
</comment>
<feature type="transmembrane region" description="Helical" evidence="6">
    <location>
        <begin position="44"/>
        <end position="64"/>
    </location>
</feature>
<dbReference type="PIRSF" id="PIRSF006060">
    <property type="entry name" value="AA_transporter"/>
    <property type="match status" value="1"/>
</dbReference>
<evidence type="ECO:0000256" key="2">
    <source>
        <dbReference type="ARBA" id="ARBA00022475"/>
    </source>
</evidence>
<dbReference type="InterPro" id="IPR050367">
    <property type="entry name" value="APC_superfamily"/>
</dbReference>
<dbReference type="OrthoDB" id="9806937at2"/>
<evidence type="ECO:0000256" key="1">
    <source>
        <dbReference type="ARBA" id="ARBA00004651"/>
    </source>
</evidence>
<name>A0A4V1ZDU4_9BACT</name>
<evidence type="ECO:0000256" key="6">
    <source>
        <dbReference type="SAM" id="Phobius"/>
    </source>
</evidence>
<dbReference type="EMBL" id="SEWF01000002">
    <property type="protein sequence ID" value="RYU97370.1"/>
    <property type="molecule type" value="Genomic_DNA"/>
</dbReference>
<proteinExistence type="predicted"/>
<evidence type="ECO:0000313" key="8">
    <source>
        <dbReference type="Proteomes" id="UP000293162"/>
    </source>
</evidence>
<dbReference type="PANTHER" id="PTHR42770:SF7">
    <property type="entry name" value="MEMBRANE PROTEIN"/>
    <property type="match status" value="1"/>
</dbReference>
<dbReference type="RefSeq" id="WP_130019152.1">
    <property type="nucleotide sequence ID" value="NZ_SEWF01000002.1"/>
</dbReference>
<keyword evidence="4 6" id="KW-1133">Transmembrane helix</keyword>
<dbReference type="Gene3D" id="1.20.1740.10">
    <property type="entry name" value="Amino acid/polyamine transporter I"/>
    <property type="match status" value="1"/>
</dbReference>
<feature type="transmembrane region" description="Helical" evidence="6">
    <location>
        <begin position="267"/>
        <end position="288"/>
    </location>
</feature>
<feature type="transmembrane region" description="Helical" evidence="6">
    <location>
        <begin position="188"/>
        <end position="209"/>
    </location>
</feature>
<dbReference type="Proteomes" id="UP000293162">
    <property type="component" value="Unassembled WGS sequence"/>
</dbReference>
<feature type="transmembrane region" description="Helical" evidence="6">
    <location>
        <begin position="345"/>
        <end position="365"/>
    </location>
</feature>
<gene>
    <name evidence="7" type="ORF">EWM59_01385</name>
</gene>
<dbReference type="Pfam" id="PF13520">
    <property type="entry name" value="AA_permease_2"/>
    <property type="match status" value="1"/>
</dbReference>
<feature type="transmembrane region" description="Helical" evidence="6">
    <location>
        <begin position="85"/>
        <end position="111"/>
    </location>
</feature>
<feature type="transmembrane region" description="Helical" evidence="6">
    <location>
        <begin position="155"/>
        <end position="176"/>
    </location>
</feature>
<accession>A0A4V1ZDU4</accession>
<evidence type="ECO:0000256" key="3">
    <source>
        <dbReference type="ARBA" id="ARBA00022692"/>
    </source>
</evidence>
<evidence type="ECO:0000256" key="4">
    <source>
        <dbReference type="ARBA" id="ARBA00022989"/>
    </source>
</evidence>
<feature type="transmembrane region" description="Helical" evidence="6">
    <location>
        <begin position="123"/>
        <end position="143"/>
    </location>
</feature>
<reference evidence="7 8" key="1">
    <citation type="submission" date="2019-02" db="EMBL/GenBank/DDBJ databases">
        <title>Bacterial novel species Emticicia sp. 17J42-9 isolated from soil.</title>
        <authorList>
            <person name="Jung H.-Y."/>
        </authorList>
    </citation>
    <scope>NUCLEOTIDE SEQUENCE [LARGE SCALE GENOMIC DNA]</scope>
    <source>
        <strain evidence="7 8">17J42-9</strain>
    </source>
</reference>
<keyword evidence="8" id="KW-1185">Reference proteome</keyword>
<feature type="transmembrane region" description="Helical" evidence="6">
    <location>
        <begin position="406"/>
        <end position="424"/>
    </location>
</feature>
<comment type="caution">
    <text evidence="7">The sequence shown here is derived from an EMBL/GenBank/DDBJ whole genome shotgun (WGS) entry which is preliminary data.</text>
</comment>
<sequence length="431" mass="46433">METDKLKREIDILGLAANTINMIIGAGIFILPGLVAAYLAEASIIAYIFCGILMFTIVLCFAEIGSRVTVTGGAYAYIHDAFGDFAGFLANALFWFGTGVLINAAVINAMADMLTIYIPSLHMLAYRSLFFVLIFGSFAWINIRGVKYGNSMVKINTVAKLVPLFLLIAVGVFYVSVDNLKWQSFPTLSNIGGASLLLFFAFGGGEAALSVSGETRNPNRVIPMGILLGMGIVILLYIIIQSVAQGVLGTELVNHKDAPLAAVAEKIFGHFGATLITIGGIISVFGSLSGSILSYPRVLFAGAQSGWAPAFIAKVHPRYATPYWAIIVYTILDFIFAVTGGFRQLIIVASASLLIIYLGVVLAVVKYRLMNKTSAEIPFKLPFGLFIPSIAAISIIWFLSNLKMPEWIGVGIAILSLSAIYLIMKLLRRGN</sequence>